<gene>
    <name evidence="1" type="ORF">BZL30_6025</name>
</gene>
<evidence type="ECO:0008006" key="3">
    <source>
        <dbReference type="Google" id="ProtNLM"/>
    </source>
</evidence>
<evidence type="ECO:0000313" key="2">
    <source>
        <dbReference type="Proteomes" id="UP000189229"/>
    </source>
</evidence>
<dbReference type="InterPro" id="IPR036866">
    <property type="entry name" value="RibonucZ/Hydroxyglut_hydro"/>
</dbReference>
<proteinExistence type="predicted"/>
<organism evidence="1 2">
    <name type="scientific">Mycobacterium kansasii</name>
    <dbReference type="NCBI Taxonomy" id="1768"/>
    <lineage>
        <taxon>Bacteria</taxon>
        <taxon>Bacillati</taxon>
        <taxon>Actinomycetota</taxon>
        <taxon>Actinomycetes</taxon>
        <taxon>Mycobacteriales</taxon>
        <taxon>Mycobacteriaceae</taxon>
        <taxon>Mycobacterium</taxon>
    </lineage>
</organism>
<sequence length="56" mass="6103">MPIGAYNTAWPDIHMNPEEAIRAHLEVTDSGAGLLVPVHWAPSGWLRTHGQNRSSG</sequence>
<protein>
    <recommendedName>
        <fullName evidence="3">Beta-lactamase domain protein</fullName>
    </recommendedName>
</protein>
<dbReference type="EMBL" id="MVBM01000006">
    <property type="protein sequence ID" value="OOK70819.1"/>
    <property type="molecule type" value="Genomic_DNA"/>
</dbReference>
<name>A0A1V3WV36_MYCKA</name>
<dbReference type="Gene3D" id="3.60.15.10">
    <property type="entry name" value="Ribonuclease Z/Hydroxyacylglutathione hydrolase-like"/>
    <property type="match status" value="1"/>
</dbReference>
<evidence type="ECO:0000313" key="1">
    <source>
        <dbReference type="EMBL" id="OOK70819.1"/>
    </source>
</evidence>
<accession>A0A1V3WV36</accession>
<dbReference type="AlphaFoldDB" id="A0A1V3WV36"/>
<reference evidence="1 2" key="1">
    <citation type="submission" date="2017-02" db="EMBL/GenBank/DDBJ databases">
        <title>Complete genome sequences of Mycobacterium kansasii strains isolated from rhesus macaques.</title>
        <authorList>
            <person name="Panda A."/>
            <person name="Nagaraj S."/>
            <person name="Zhao X."/>
            <person name="Tettelin H."/>
            <person name="Detolla L.J."/>
        </authorList>
    </citation>
    <scope>NUCLEOTIDE SEQUENCE [LARGE SCALE GENOMIC DNA]</scope>
    <source>
        <strain evidence="1 2">11-3813</strain>
    </source>
</reference>
<comment type="caution">
    <text evidence="1">The sequence shown here is derived from an EMBL/GenBank/DDBJ whole genome shotgun (WGS) entry which is preliminary data.</text>
</comment>
<dbReference type="Proteomes" id="UP000189229">
    <property type="component" value="Unassembled WGS sequence"/>
</dbReference>